<evidence type="ECO:0000313" key="2">
    <source>
        <dbReference type="Proteomes" id="UP001057561"/>
    </source>
</evidence>
<accession>A0ABY5M5I4</accession>
<gene>
    <name evidence="1" type="ORF">NG743_25630</name>
</gene>
<reference evidence="1" key="1">
    <citation type="submission" date="2022-06" db="EMBL/GenBank/DDBJ databases">
        <title>Nostosin G and Spiroidesin B from the Cyanobacterium Dolichospermum sp. NIES-1697.</title>
        <authorList>
            <person name="Phan C.-S."/>
            <person name="Mehjabin J.J."/>
            <person name="Anas A.R.J."/>
            <person name="Hayasaka M."/>
            <person name="Onoki R."/>
            <person name="Wang J."/>
            <person name="Umezawa T."/>
            <person name="Washio K."/>
            <person name="Morikawa M."/>
            <person name="Okino T."/>
        </authorList>
    </citation>
    <scope>NUCLEOTIDE SEQUENCE</scope>
    <source>
        <strain evidence="1">NIES-1697</strain>
    </source>
</reference>
<dbReference type="RefSeq" id="WP_160170594.1">
    <property type="nucleotide sequence ID" value="NZ_CP099464.1"/>
</dbReference>
<dbReference type="Proteomes" id="UP001057561">
    <property type="component" value="Chromosome"/>
</dbReference>
<organism evidence="1 2">
    <name type="scientific">Dolichospermum heterosporum TAC447</name>
    <dbReference type="NCBI Taxonomy" id="747523"/>
    <lineage>
        <taxon>Bacteria</taxon>
        <taxon>Bacillati</taxon>
        <taxon>Cyanobacteriota</taxon>
        <taxon>Cyanophyceae</taxon>
        <taxon>Nostocales</taxon>
        <taxon>Aphanizomenonaceae</taxon>
        <taxon>Dolichospermum</taxon>
        <taxon>Dolichospermum heterosporum</taxon>
    </lineage>
</organism>
<dbReference type="EMBL" id="CP099464">
    <property type="protein sequence ID" value="UUO18090.1"/>
    <property type="molecule type" value="Genomic_DNA"/>
</dbReference>
<name>A0ABY5M5I4_9CYAN</name>
<evidence type="ECO:0008006" key="3">
    <source>
        <dbReference type="Google" id="ProtNLM"/>
    </source>
</evidence>
<proteinExistence type="predicted"/>
<protein>
    <recommendedName>
        <fullName evidence="3">CopG domain protein DNA-binding domain protein</fullName>
    </recommendedName>
</protein>
<keyword evidence="2" id="KW-1185">Reference proteome</keyword>
<sequence length="53" mass="6262">MMKDKTVSVRLSERRKHKLFLYAAQREKTVTALIEDWVDSLKLKDNKDNIEIG</sequence>
<evidence type="ECO:0000313" key="1">
    <source>
        <dbReference type="EMBL" id="UUO18090.1"/>
    </source>
</evidence>